<accession>A0ABT3ZKD3</accession>
<comment type="caution">
    <text evidence="1">The sequence shown here is derived from an EMBL/GenBank/DDBJ whole genome shotgun (WGS) entry which is preliminary data.</text>
</comment>
<evidence type="ECO:0000313" key="1">
    <source>
        <dbReference type="EMBL" id="MCY0386993.1"/>
    </source>
</evidence>
<keyword evidence="1" id="KW-0863">Zinc-finger</keyword>
<organism evidence="1 2">
    <name type="scientific">Robbsia betulipollinis</name>
    <dbReference type="NCBI Taxonomy" id="2981849"/>
    <lineage>
        <taxon>Bacteria</taxon>
        <taxon>Pseudomonadati</taxon>
        <taxon>Pseudomonadota</taxon>
        <taxon>Betaproteobacteria</taxon>
        <taxon>Burkholderiales</taxon>
        <taxon>Burkholderiaceae</taxon>
        <taxon>Robbsia</taxon>
    </lineage>
</organism>
<proteinExistence type="predicted"/>
<sequence>MRVGRPVAAPPQPVCDYCQAHAVLARFGDAAYPYRDDHGALWLCAACEAWIGVRARSTRHVPLGRLANPALRDAKARLHAVLEPLAQAKVRRDGVNPFEARAKALRWAAGEAGLDGATHSLHGLALDDCERVIAQVEAFLAARSAAQPAKRS</sequence>
<gene>
    <name evidence="1" type="ORF">OVY01_07045</name>
</gene>
<dbReference type="InterPro" id="IPR021686">
    <property type="entry name" value="DUF3268"/>
</dbReference>
<evidence type="ECO:0000313" key="2">
    <source>
        <dbReference type="Proteomes" id="UP001082899"/>
    </source>
</evidence>
<keyword evidence="2" id="KW-1185">Reference proteome</keyword>
<dbReference type="Proteomes" id="UP001082899">
    <property type="component" value="Unassembled WGS sequence"/>
</dbReference>
<keyword evidence="1" id="KW-0479">Metal-binding</keyword>
<protein>
    <submittedName>
        <fullName evidence="1">Zinc-finger-containing protein</fullName>
    </submittedName>
</protein>
<dbReference type="GO" id="GO:0008270">
    <property type="term" value="F:zinc ion binding"/>
    <property type="evidence" value="ECO:0007669"/>
    <property type="project" value="UniProtKB-KW"/>
</dbReference>
<dbReference type="Pfam" id="PF11672">
    <property type="entry name" value="DUF3268"/>
    <property type="match status" value="1"/>
</dbReference>
<dbReference type="RefSeq" id="WP_267846675.1">
    <property type="nucleotide sequence ID" value="NZ_JAPMXC010000001.1"/>
</dbReference>
<keyword evidence="1" id="KW-0862">Zinc</keyword>
<reference evidence="1" key="1">
    <citation type="submission" date="2022-11" db="EMBL/GenBank/DDBJ databases">
        <title>Robbsia betulipollinis sp. nov., isolated from pollen of birch (Betula pendula).</title>
        <authorList>
            <person name="Shi H."/>
            <person name="Ambika Manirajan B."/>
            <person name="Ratering S."/>
            <person name="Geissler-Plaum R."/>
            <person name="Schnell S."/>
        </authorList>
    </citation>
    <scope>NUCLEOTIDE SEQUENCE</scope>
    <source>
        <strain evidence="1">Bb-Pol-6</strain>
    </source>
</reference>
<dbReference type="EMBL" id="JAPMXC010000001">
    <property type="protein sequence ID" value="MCY0386993.1"/>
    <property type="molecule type" value="Genomic_DNA"/>
</dbReference>
<name>A0ABT3ZKD3_9BURK</name>